<gene>
    <name evidence="2" type="ORF">ACJ73_06480</name>
</gene>
<proteinExistence type="predicted"/>
<organism evidence="2 3">
    <name type="scientific">Blastomyces percursus</name>
    <dbReference type="NCBI Taxonomy" id="1658174"/>
    <lineage>
        <taxon>Eukaryota</taxon>
        <taxon>Fungi</taxon>
        <taxon>Dikarya</taxon>
        <taxon>Ascomycota</taxon>
        <taxon>Pezizomycotina</taxon>
        <taxon>Eurotiomycetes</taxon>
        <taxon>Eurotiomycetidae</taxon>
        <taxon>Onygenales</taxon>
        <taxon>Ajellomycetaceae</taxon>
        <taxon>Blastomyces</taxon>
    </lineage>
</organism>
<keyword evidence="3" id="KW-1185">Reference proteome</keyword>
<evidence type="ECO:0000313" key="2">
    <source>
        <dbReference type="EMBL" id="OJD22171.1"/>
    </source>
</evidence>
<feature type="compositionally biased region" description="Basic and acidic residues" evidence="1">
    <location>
        <begin position="50"/>
        <end position="63"/>
    </location>
</feature>
<comment type="caution">
    <text evidence="2">The sequence shown here is derived from an EMBL/GenBank/DDBJ whole genome shotgun (WGS) entry which is preliminary data.</text>
</comment>
<feature type="region of interest" description="Disordered" evidence="1">
    <location>
        <begin position="46"/>
        <end position="124"/>
    </location>
</feature>
<dbReference type="Proteomes" id="UP000242791">
    <property type="component" value="Unassembled WGS sequence"/>
</dbReference>
<feature type="compositionally biased region" description="Gly residues" evidence="1">
    <location>
        <begin position="226"/>
        <end position="235"/>
    </location>
</feature>
<name>A0A1J9QPQ4_9EURO</name>
<feature type="non-terminal residue" evidence="2">
    <location>
        <position position="1"/>
    </location>
</feature>
<dbReference type="AlphaFoldDB" id="A0A1J9QPQ4"/>
<dbReference type="OrthoDB" id="5383057at2759"/>
<feature type="compositionally biased region" description="Basic and acidic residues" evidence="1">
    <location>
        <begin position="192"/>
        <end position="205"/>
    </location>
</feature>
<protein>
    <submittedName>
        <fullName evidence="2">Uncharacterized protein</fullName>
    </submittedName>
</protein>
<reference evidence="2 3" key="1">
    <citation type="submission" date="2015-08" db="EMBL/GenBank/DDBJ databases">
        <title>Emmonsia species relationships and genome sequence.</title>
        <authorList>
            <person name="Cuomo C.A."/>
            <person name="Schwartz I.S."/>
            <person name="Kenyon C."/>
            <person name="De Hoog G.S."/>
            <person name="Govender N.P."/>
            <person name="Botha A."/>
            <person name="Moreno L."/>
            <person name="De Vries M."/>
            <person name="Munoz J.F."/>
            <person name="Stielow J.B."/>
        </authorList>
    </citation>
    <scope>NUCLEOTIDE SEQUENCE [LARGE SCALE GENOMIC DNA]</scope>
    <source>
        <strain evidence="2 3">EI222</strain>
    </source>
</reference>
<dbReference type="VEuPathDB" id="FungiDB:ACJ73_06480"/>
<sequence>PVLLAAVVQGFVRSQSVAGCQATLAEHAVTANGVITPSAAPYEMSVIDSQTDKSADIDRRKVDLPLPEQPSAASDLKSANMKTTGTGSGAVSGISPNESESGLRGPATAKSSTPLHNEPFQFPLLRSPYRRKKLVLLKGTRAAPNSPFLRKPSHAGPVSRKPKGAKLTEGGFDEGDQEHNTSFTSEIGSEDDPGRLTERRYEGRNAETPGEAAAPVDRPPNELRGGRGQPKGGQLYGVLEPEEEA</sequence>
<accession>A0A1J9QPQ4</accession>
<evidence type="ECO:0000313" key="3">
    <source>
        <dbReference type="Proteomes" id="UP000242791"/>
    </source>
</evidence>
<feature type="region of interest" description="Disordered" evidence="1">
    <location>
        <begin position="143"/>
        <end position="245"/>
    </location>
</feature>
<evidence type="ECO:0000256" key="1">
    <source>
        <dbReference type="SAM" id="MobiDB-lite"/>
    </source>
</evidence>
<dbReference type="EMBL" id="LGTZ01001147">
    <property type="protein sequence ID" value="OJD22171.1"/>
    <property type="molecule type" value="Genomic_DNA"/>
</dbReference>